<keyword evidence="2" id="KW-1185">Reference proteome</keyword>
<proteinExistence type="predicted"/>
<protein>
    <submittedName>
        <fullName evidence="1">Uncharacterized protein</fullName>
    </submittedName>
</protein>
<accession>A0A6G1IV63</accession>
<dbReference type="Proteomes" id="UP000799291">
    <property type="component" value="Unassembled WGS sequence"/>
</dbReference>
<evidence type="ECO:0000313" key="2">
    <source>
        <dbReference type="Proteomes" id="UP000799291"/>
    </source>
</evidence>
<reference evidence="1" key="1">
    <citation type="journal article" date="2020" name="Stud. Mycol.">
        <title>101 Dothideomycetes genomes: a test case for predicting lifestyles and emergence of pathogens.</title>
        <authorList>
            <person name="Haridas S."/>
            <person name="Albert R."/>
            <person name="Binder M."/>
            <person name="Bloem J."/>
            <person name="Labutti K."/>
            <person name="Salamov A."/>
            <person name="Andreopoulos B."/>
            <person name="Baker S."/>
            <person name="Barry K."/>
            <person name="Bills G."/>
            <person name="Bluhm B."/>
            <person name="Cannon C."/>
            <person name="Castanera R."/>
            <person name="Culley D."/>
            <person name="Daum C."/>
            <person name="Ezra D."/>
            <person name="Gonzalez J."/>
            <person name="Henrissat B."/>
            <person name="Kuo A."/>
            <person name="Liang C."/>
            <person name="Lipzen A."/>
            <person name="Lutzoni F."/>
            <person name="Magnuson J."/>
            <person name="Mondo S."/>
            <person name="Nolan M."/>
            <person name="Ohm R."/>
            <person name="Pangilinan J."/>
            <person name="Park H.-J."/>
            <person name="Ramirez L."/>
            <person name="Alfaro M."/>
            <person name="Sun H."/>
            <person name="Tritt A."/>
            <person name="Yoshinaga Y."/>
            <person name="Zwiers L.-H."/>
            <person name="Turgeon B."/>
            <person name="Goodwin S."/>
            <person name="Spatafora J."/>
            <person name="Crous P."/>
            <person name="Grigoriev I."/>
        </authorList>
    </citation>
    <scope>NUCLEOTIDE SEQUENCE</scope>
    <source>
        <strain evidence="1">CBS 122367</strain>
    </source>
</reference>
<gene>
    <name evidence="1" type="ORF">K458DRAFT_391382</name>
</gene>
<sequence length="166" mass="17824">MTDGLFGMLQADGLVESAGSDQRQATSKGAAFVRRCTQCECGGGLSYRPLFAICHVYQRRFPSPAATASVRTRLGALTRDSGICGIPARPPPDLTSHASQCLATGLVAGACARLLLLDEPLHAAPAPSKTFRRLVPSRATICTRVPRREPAFENPQPAIRRLHYPL</sequence>
<name>A0A6G1IV63_9PLEO</name>
<organism evidence="1 2">
    <name type="scientific">Lentithecium fluviatile CBS 122367</name>
    <dbReference type="NCBI Taxonomy" id="1168545"/>
    <lineage>
        <taxon>Eukaryota</taxon>
        <taxon>Fungi</taxon>
        <taxon>Dikarya</taxon>
        <taxon>Ascomycota</taxon>
        <taxon>Pezizomycotina</taxon>
        <taxon>Dothideomycetes</taxon>
        <taxon>Pleosporomycetidae</taxon>
        <taxon>Pleosporales</taxon>
        <taxon>Massarineae</taxon>
        <taxon>Lentitheciaceae</taxon>
        <taxon>Lentithecium</taxon>
    </lineage>
</organism>
<evidence type="ECO:0000313" key="1">
    <source>
        <dbReference type="EMBL" id="KAF2681870.1"/>
    </source>
</evidence>
<dbReference type="EMBL" id="MU005589">
    <property type="protein sequence ID" value="KAF2681870.1"/>
    <property type="molecule type" value="Genomic_DNA"/>
</dbReference>
<dbReference type="AlphaFoldDB" id="A0A6G1IV63"/>